<organism evidence="3 4">
    <name type="scientific">Halanaerobium polyolivorans</name>
    <dbReference type="NCBI Taxonomy" id="2886943"/>
    <lineage>
        <taxon>Bacteria</taxon>
        <taxon>Bacillati</taxon>
        <taxon>Bacillota</taxon>
        <taxon>Clostridia</taxon>
        <taxon>Halanaerobiales</taxon>
        <taxon>Halanaerobiaceae</taxon>
        <taxon>Halanaerobium</taxon>
    </lineage>
</organism>
<dbReference type="SUPFAM" id="SSF64182">
    <property type="entry name" value="DHH phosphoesterases"/>
    <property type="match status" value="1"/>
</dbReference>
<evidence type="ECO:0000313" key="4">
    <source>
        <dbReference type="Proteomes" id="UP001199296"/>
    </source>
</evidence>
<dbReference type="Gene3D" id="3.90.1640.10">
    <property type="entry name" value="inorganic pyrophosphatase (n-terminal core)"/>
    <property type="match status" value="1"/>
</dbReference>
<feature type="domain" description="DHHA1" evidence="2">
    <location>
        <begin position="244"/>
        <end position="321"/>
    </location>
</feature>
<sequence>MQKEIKQIIEILNKEDNFLIAGHVGADGDCIGSVTALTRLLRKKNKSARAYFNRDTLAPFSFLDLESEEYYDDFEQLKKEIDSNYILIALDSGNLERVDLAEEIIDSAKYIINIDHHQDNSHFAKINLVDSTKAAVGEMIYAIVKELLEEDIPLEIGTPLATAIITDTGALRYENTSADVLRVLADLVESGVDIYRINKEIFGTVSYKAIVLRGLVLSTLKLSEDGKIAWLYVSRDMMHEAGTDYTEGLVNQARDIEDVEIGILFTEEEKEKIKVSLRSNFYAKVNEIASQFNGGGHPRAAGATVEKDLETAIKEVVEVAKKHV</sequence>
<evidence type="ECO:0000259" key="1">
    <source>
        <dbReference type="Pfam" id="PF01368"/>
    </source>
</evidence>
<protein>
    <submittedName>
        <fullName evidence="3">Bifunctional oligoribonuclease/PAP phosphatase NrnA</fullName>
    </submittedName>
</protein>
<feature type="domain" description="DDH" evidence="1">
    <location>
        <begin position="18"/>
        <end position="163"/>
    </location>
</feature>
<dbReference type="Proteomes" id="UP001199296">
    <property type="component" value="Unassembled WGS sequence"/>
</dbReference>
<name>A0AAW4WW49_9FIRM</name>
<reference evidence="3 4" key="1">
    <citation type="submission" date="2021-10" db="EMBL/GenBank/DDBJ databases">
        <authorList>
            <person name="Grouzdev D.S."/>
            <person name="Pantiukh K.S."/>
            <person name="Krutkina M.S."/>
        </authorList>
    </citation>
    <scope>NUCLEOTIDE SEQUENCE [LARGE SCALE GENOMIC DNA]</scope>
    <source>
        <strain evidence="3 4">Z-7514</strain>
    </source>
</reference>
<dbReference type="RefSeq" id="WP_229343101.1">
    <property type="nucleotide sequence ID" value="NZ_JAJFAT010000001.1"/>
</dbReference>
<dbReference type="PANTHER" id="PTHR47618">
    <property type="entry name" value="BIFUNCTIONAL OLIGORIBONUCLEASE AND PAP PHOSPHATASE NRNA"/>
    <property type="match status" value="1"/>
</dbReference>
<dbReference type="EMBL" id="JAJFAT010000001">
    <property type="protein sequence ID" value="MCC3143838.1"/>
    <property type="molecule type" value="Genomic_DNA"/>
</dbReference>
<comment type="caution">
    <text evidence="3">The sequence shown here is derived from an EMBL/GenBank/DDBJ whole genome shotgun (WGS) entry which is preliminary data.</text>
</comment>
<dbReference type="InterPro" id="IPR003156">
    <property type="entry name" value="DHHA1_dom"/>
</dbReference>
<proteinExistence type="predicted"/>
<evidence type="ECO:0000259" key="2">
    <source>
        <dbReference type="Pfam" id="PF02272"/>
    </source>
</evidence>
<dbReference type="PANTHER" id="PTHR47618:SF1">
    <property type="entry name" value="BIFUNCTIONAL OLIGORIBONUCLEASE AND PAP PHOSPHATASE NRNA"/>
    <property type="match status" value="1"/>
</dbReference>
<dbReference type="Pfam" id="PF01368">
    <property type="entry name" value="DHH"/>
    <property type="match status" value="1"/>
</dbReference>
<dbReference type="InterPro" id="IPR001667">
    <property type="entry name" value="DDH_dom"/>
</dbReference>
<accession>A0AAW4WW49</accession>
<keyword evidence="4" id="KW-1185">Reference proteome</keyword>
<dbReference type="InterPro" id="IPR051319">
    <property type="entry name" value="Oligoribo/pAp-PDE_c-di-AMP_PDE"/>
</dbReference>
<gene>
    <name evidence="3" type="ORF">LJ207_00665</name>
</gene>
<dbReference type="Gene3D" id="3.10.310.30">
    <property type="match status" value="1"/>
</dbReference>
<dbReference type="GO" id="GO:0003676">
    <property type="term" value="F:nucleic acid binding"/>
    <property type="evidence" value="ECO:0007669"/>
    <property type="project" value="InterPro"/>
</dbReference>
<dbReference type="AlphaFoldDB" id="A0AAW4WW49"/>
<dbReference type="Pfam" id="PF02272">
    <property type="entry name" value="DHHA1"/>
    <property type="match status" value="1"/>
</dbReference>
<evidence type="ECO:0000313" key="3">
    <source>
        <dbReference type="EMBL" id="MCC3143838.1"/>
    </source>
</evidence>
<dbReference type="InterPro" id="IPR038763">
    <property type="entry name" value="DHH_sf"/>
</dbReference>